<dbReference type="PROSITE" id="PS51819">
    <property type="entry name" value="VOC"/>
    <property type="match status" value="2"/>
</dbReference>
<protein>
    <submittedName>
        <fullName evidence="2">Enzyme related to lactoylglutathione lyase</fullName>
    </submittedName>
</protein>
<reference evidence="2" key="1">
    <citation type="submission" date="2020-11" db="EMBL/GenBank/DDBJ databases">
        <title>Sequencing the genomes of 1000 actinobacteria strains.</title>
        <authorList>
            <person name="Klenk H.-P."/>
        </authorList>
    </citation>
    <scope>NUCLEOTIDE SEQUENCE</scope>
    <source>
        <strain evidence="2">DSM 43175</strain>
    </source>
</reference>
<dbReference type="InterPro" id="IPR052164">
    <property type="entry name" value="Anthracycline_SecMetBiosynth"/>
</dbReference>
<dbReference type="PANTHER" id="PTHR33993">
    <property type="entry name" value="GLYOXALASE-RELATED"/>
    <property type="match status" value="1"/>
</dbReference>
<evidence type="ECO:0000313" key="3">
    <source>
        <dbReference type="Proteomes" id="UP000614047"/>
    </source>
</evidence>
<dbReference type="AlphaFoldDB" id="A0A931GJP6"/>
<gene>
    <name evidence="2" type="ORF">IW256_003530</name>
</gene>
<dbReference type="Gene3D" id="3.10.180.10">
    <property type="entry name" value="2,3-Dihydroxybiphenyl 1,2-Dioxygenase, domain 1"/>
    <property type="match status" value="2"/>
</dbReference>
<organism evidence="2 3">
    <name type="scientific">Actinomadura viridis</name>
    <dbReference type="NCBI Taxonomy" id="58110"/>
    <lineage>
        <taxon>Bacteria</taxon>
        <taxon>Bacillati</taxon>
        <taxon>Actinomycetota</taxon>
        <taxon>Actinomycetes</taxon>
        <taxon>Streptosporangiales</taxon>
        <taxon>Thermomonosporaceae</taxon>
        <taxon>Actinomadura</taxon>
    </lineage>
</organism>
<dbReference type="RefSeq" id="WP_197012026.1">
    <property type="nucleotide sequence ID" value="NZ_BAABES010000004.1"/>
</dbReference>
<dbReference type="InterPro" id="IPR029068">
    <property type="entry name" value="Glyas_Bleomycin-R_OHBP_Dase"/>
</dbReference>
<dbReference type="InterPro" id="IPR041581">
    <property type="entry name" value="Glyoxalase_6"/>
</dbReference>
<feature type="domain" description="VOC" evidence="1">
    <location>
        <begin position="141"/>
        <end position="267"/>
    </location>
</feature>
<proteinExistence type="predicted"/>
<accession>A0A931GJP6</accession>
<dbReference type="CDD" id="cd07247">
    <property type="entry name" value="SgaA_N_like"/>
    <property type="match status" value="2"/>
</dbReference>
<dbReference type="GO" id="GO:0016829">
    <property type="term" value="F:lyase activity"/>
    <property type="evidence" value="ECO:0007669"/>
    <property type="project" value="UniProtKB-KW"/>
</dbReference>
<dbReference type="SUPFAM" id="SSF54593">
    <property type="entry name" value="Glyoxalase/Bleomycin resistance protein/Dihydroxybiphenyl dioxygenase"/>
    <property type="match status" value="2"/>
</dbReference>
<dbReference type="Pfam" id="PF18029">
    <property type="entry name" value="Glyoxalase_6"/>
    <property type="match status" value="1"/>
</dbReference>
<evidence type="ECO:0000313" key="2">
    <source>
        <dbReference type="EMBL" id="MBG6089417.1"/>
    </source>
</evidence>
<name>A0A931GJP6_9ACTN</name>
<evidence type="ECO:0000259" key="1">
    <source>
        <dbReference type="PROSITE" id="PS51819"/>
    </source>
</evidence>
<sequence>MPDRRSYEPGTPCWIDLGTPDIASAKAFYGGLFGWYALPSPPVAGGYTMMTLGPDDGRPVAALMPQTVEGEPVAWTTYVSVADLDAAVGAVRADGGQVLLEPMDILDQGRMAIFADSVGAVLGAWQPLAFPGAGVVNEPGAFCWSELACRDVGAARAFYGEVFGWRGEPHPVGGSAETHTETHTETYTEWSVPGGAPFGGMIRMDERWPAEVPPHWSVYFAVAGCDEAAARAAELGGAVRMPPTDIPAGRFAMLRDPQGGDFSVIRLSG</sequence>
<dbReference type="InterPro" id="IPR004360">
    <property type="entry name" value="Glyas_Fos-R_dOase_dom"/>
</dbReference>
<comment type="caution">
    <text evidence="2">The sequence shown here is derived from an EMBL/GenBank/DDBJ whole genome shotgun (WGS) entry which is preliminary data.</text>
</comment>
<dbReference type="PANTHER" id="PTHR33993:SF10">
    <property type="entry name" value="CONSERVED PROTEIN"/>
    <property type="match status" value="1"/>
</dbReference>
<dbReference type="Pfam" id="PF00903">
    <property type="entry name" value="Glyoxalase"/>
    <property type="match status" value="1"/>
</dbReference>
<keyword evidence="3" id="KW-1185">Reference proteome</keyword>
<keyword evidence="2" id="KW-0456">Lyase</keyword>
<dbReference type="Proteomes" id="UP000614047">
    <property type="component" value="Unassembled WGS sequence"/>
</dbReference>
<dbReference type="InterPro" id="IPR037523">
    <property type="entry name" value="VOC_core"/>
</dbReference>
<feature type="domain" description="VOC" evidence="1">
    <location>
        <begin position="11"/>
        <end position="127"/>
    </location>
</feature>
<dbReference type="EMBL" id="JADOUA010000001">
    <property type="protein sequence ID" value="MBG6089417.1"/>
    <property type="molecule type" value="Genomic_DNA"/>
</dbReference>